<evidence type="ECO:0000259" key="1">
    <source>
        <dbReference type="SMART" id="SM00460"/>
    </source>
</evidence>
<dbReference type="RefSeq" id="WP_153342224.1">
    <property type="nucleotide sequence ID" value="NZ_WIVE01000012.1"/>
</dbReference>
<dbReference type="Proteomes" id="UP000434582">
    <property type="component" value="Unassembled WGS sequence"/>
</dbReference>
<dbReference type="AlphaFoldDB" id="A0A7X2D2A3"/>
<gene>
    <name evidence="2" type="ORF">GHC57_06085</name>
</gene>
<dbReference type="InterPro" id="IPR002931">
    <property type="entry name" value="Transglutaminase-like"/>
</dbReference>
<dbReference type="Pfam" id="PF08379">
    <property type="entry name" value="Bact_transglu_N"/>
    <property type="match status" value="1"/>
</dbReference>
<reference evidence="2 3" key="1">
    <citation type="submission" date="2019-10" db="EMBL/GenBank/DDBJ databases">
        <title>Draft whole-genome sequence of the purple nonsulfur photosynthetic bacterium Roseospira navarrensis DSM 15114.</title>
        <authorList>
            <person name="Kyndt J.A."/>
            <person name="Meyer T.E."/>
        </authorList>
    </citation>
    <scope>NUCLEOTIDE SEQUENCE [LARGE SCALE GENOMIC DNA]</scope>
    <source>
        <strain evidence="2 3">DSM 15114</strain>
    </source>
</reference>
<name>A0A7X2D2A3_9PROT</name>
<feature type="domain" description="Transglutaminase-like" evidence="1">
    <location>
        <begin position="182"/>
        <end position="257"/>
    </location>
</feature>
<dbReference type="InterPro" id="IPR013589">
    <property type="entry name" value="Bac_transglu_N"/>
</dbReference>
<accession>A0A7X2D2A3</accession>
<comment type="caution">
    <text evidence="2">The sequence shown here is derived from an EMBL/GenBank/DDBJ whole genome shotgun (WGS) entry which is preliminary data.</text>
</comment>
<proteinExistence type="predicted"/>
<dbReference type="Pfam" id="PF01841">
    <property type="entry name" value="Transglut_core"/>
    <property type="match status" value="1"/>
</dbReference>
<dbReference type="EMBL" id="WIVE01000012">
    <property type="protein sequence ID" value="MQX36084.1"/>
    <property type="molecule type" value="Genomic_DNA"/>
</dbReference>
<evidence type="ECO:0000313" key="2">
    <source>
        <dbReference type="EMBL" id="MQX36084.1"/>
    </source>
</evidence>
<dbReference type="PANTHER" id="PTHR33490">
    <property type="entry name" value="BLR5614 PROTEIN-RELATED"/>
    <property type="match status" value="1"/>
</dbReference>
<dbReference type="OrthoDB" id="9804023at2"/>
<dbReference type="PANTHER" id="PTHR33490:SF7">
    <property type="entry name" value="BLR2979 PROTEIN"/>
    <property type="match status" value="1"/>
</dbReference>
<dbReference type="InterPro" id="IPR038765">
    <property type="entry name" value="Papain-like_cys_pep_sf"/>
</dbReference>
<dbReference type="Gene3D" id="3.10.620.30">
    <property type="match status" value="1"/>
</dbReference>
<sequence>MSTPRPMDYRVSHVTEYAYGAPVTISHHAGRLTPRSFATQQVHRSDVAIWPPPSHRADRADFFGNTLTTFTLTEPYRTLRVTATARVSVKPPAMPDPSATPPWETVARRLQTAVGADLADASQYTFDSPLIVESDNLRDYARVSFRPGRPILDGAVDLCRRIHSEFVYDPAATTIATPLGQVLADRRGVCQDFAHVMIGALRSFGLAARYVSGYVLTRMPGDGDRLEGGDASHAWVSVFVPMAEAPNGGWIDIDPTNDKLVTHEHIVTAWGRDFDDVSPIKGVMLGGDGGAPQVSVTVTPLNADGSEMV</sequence>
<evidence type="ECO:0000313" key="3">
    <source>
        <dbReference type="Proteomes" id="UP000434582"/>
    </source>
</evidence>
<dbReference type="SMART" id="SM00460">
    <property type="entry name" value="TGc"/>
    <property type="match status" value="1"/>
</dbReference>
<protein>
    <submittedName>
        <fullName evidence="2">Transglutaminase family protein</fullName>
    </submittedName>
</protein>
<dbReference type="SUPFAM" id="SSF54001">
    <property type="entry name" value="Cysteine proteinases"/>
    <property type="match status" value="1"/>
</dbReference>
<organism evidence="2 3">
    <name type="scientific">Roseospira navarrensis</name>
    <dbReference type="NCBI Taxonomy" id="140058"/>
    <lineage>
        <taxon>Bacteria</taxon>
        <taxon>Pseudomonadati</taxon>
        <taxon>Pseudomonadota</taxon>
        <taxon>Alphaproteobacteria</taxon>
        <taxon>Rhodospirillales</taxon>
        <taxon>Rhodospirillaceae</taxon>
        <taxon>Roseospira</taxon>
    </lineage>
</organism>
<keyword evidence="3" id="KW-1185">Reference proteome</keyword>